<reference evidence="2 3" key="1">
    <citation type="submission" date="2016-10" db="EMBL/GenBank/DDBJ databases">
        <authorList>
            <person name="de Groot N.N."/>
        </authorList>
    </citation>
    <scope>NUCLEOTIDE SEQUENCE [LARGE SCALE GENOMIC DNA]</scope>
    <source>
        <strain evidence="2 3">DSM 19548</strain>
    </source>
</reference>
<dbReference type="STRING" id="441112.SAMN04488094_11719"/>
<evidence type="ECO:0000313" key="2">
    <source>
        <dbReference type="EMBL" id="SFD14654.1"/>
    </source>
</evidence>
<name>A0A1I1PXP3_9RHOB</name>
<sequence>MKSLLIVAIAVSLCTPVLAQEESDKALDRAIPTLAPAPDGETLAERQENYVDPTRGRGRCAETRPDRPGWVMVHDKSEGPGAGAFAAIGQALYRLRSSENIMESGECSCGLLYPDWSSIRTEYETLIAEVMTVDLAVEAKDHLTSQKTEAYGRVRNLCKGVK</sequence>
<protein>
    <submittedName>
        <fullName evidence="2">Uncharacterized protein</fullName>
    </submittedName>
</protein>
<feature type="chain" id="PRO_5011492500" evidence="1">
    <location>
        <begin position="20"/>
        <end position="162"/>
    </location>
</feature>
<dbReference type="EMBL" id="FOLG01000017">
    <property type="protein sequence ID" value="SFD14654.1"/>
    <property type="molecule type" value="Genomic_DNA"/>
</dbReference>
<accession>A0A1I1PXP3</accession>
<keyword evidence="3" id="KW-1185">Reference proteome</keyword>
<gene>
    <name evidence="2" type="ORF">SAMN04488094_11719</name>
</gene>
<proteinExistence type="predicted"/>
<keyword evidence="1" id="KW-0732">Signal</keyword>
<dbReference type="AlphaFoldDB" id="A0A1I1PXP3"/>
<dbReference type="RefSeq" id="WP_093362584.1">
    <property type="nucleotide sequence ID" value="NZ_FOLG01000017.1"/>
</dbReference>
<evidence type="ECO:0000256" key="1">
    <source>
        <dbReference type="SAM" id="SignalP"/>
    </source>
</evidence>
<feature type="signal peptide" evidence="1">
    <location>
        <begin position="1"/>
        <end position="19"/>
    </location>
</feature>
<evidence type="ECO:0000313" key="3">
    <source>
        <dbReference type="Proteomes" id="UP000198728"/>
    </source>
</evidence>
<dbReference type="Proteomes" id="UP000198728">
    <property type="component" value="Unassembled WGS sequence"/>
</dbReference>
<dbReference type="OrthoDB" id="7854171at2"/>
<organism evidence="2 3">
    <name type="scientific">Tropicimonas isoalkanivorans</name>
    <dbReference type="NCBI Taxonomy" id="441112"/>
    <lineage>
        <taxon>Bacteria</taxon>
        <taxon>Pseudomonadati</taxon>
        <taxon>Pseudomonadota</taxon>
        <taxon>Alphaproteobacteria</taxon>
        <taxon>Rhodobacterales</taxon>
        <taxon>Roseobacteraceae</taxon>
        <taxon>Tropicimonas</taxon>
    </lineage>
</organism>